<dbReference type="Gene3D" id="3.90.79.10">
    <property type="entry name" value="Nucleoside Triphosphate Pyrophosphohydrolase"/>
    <property type="match status" value="1"/>
</dbReference>
<dbReference type="RefSeq" id="WP_272463535.1">
    <property type="nucleotide sequence ID" value="NZ_JAPFQL010000098.1"/>
</dbReference>
<evidence type="ECO:0000256" key="2">
    <source>
        <dbReference type="ARBA" id="ARBA00022801"/>
    </source>
</evidence>
<dbReference type="CDD" id="cd02883">
    <property type="entry name" value="NUDIX_Hydrolase"/>
    <property type="match status" value="1"/>
</dbReference>
<dbReference type="SUPFAM" id="SSF55811">
    <property type="entry name" value="Nudix"/>
    <property type="match status" value="1"/>
</dbReference>
<name>A0ABT5GL83_9MICO</name>
<dbReference type="PANTHER" id="PTHR43046">
    <property type="entry name" value="GDP-MANNOSE MANNOSYL HYDROLASE"/>
    <property type="match status" value="1"/>
</dbReference>
<dbReference type="EMBL" id="JAPFQL010000098">
    <property type="protein sequence ID" value="MDC5698977.1"/>
    <property type="molecule type" value="Genomic_DNA"/>
</dbReference>
<keyword evidence="2" id="KW-0378">Hydrolase</keyword>
<dbReference type="InterPro" id="IPR025109">
    <property type="entry name" value="DUF4031"/>
</dbReference>
<dbReference type="Proteomes" id="UP001150259">
    <property type="component" value="Unassembled WGS sequence"/>
</dbReference>
<comment type="caution">
    <text evidence="5">The sequence shown here is derived from an EMBL/GenBank/DDBJ whole genome shotgun (WGS) entry which is preliminary data.</text>
</comment>
<dbReference type="InterPro" id="IPR000086">
    <property type="entry name" value="NUDIX_hydrolase_dom"/>
</dbReference>
<comment type="cofactor">
    <cofactor evidence="1">
        <name>Mg(2+)</name>
        <dbReference type="ChEBI" id="CHEBI:18420"/>
    </cofactor>
</comment>
<dbReference type="InterPro" id="IPR015797">
    <property type="entry name" value="NUDIX_hydrolase-like_dom_sf"/>
</dbReference>
<keyword evidence="6" id="KW-1185">Reference proteome</keyword>
<proteinExistence type="predicted"/>
<evidence type="ECO:0000313" key="6">
    <source>
        <dbReference type="Proteomes" id="UP001150259"/>
    </source>
</evidence>
<evidence type="ECO:0000313" key="5">
    <source>
        <dbReference type="EMBL" id="MDC5698977.1"/>
    </source>
</evidence>
<sequence>MTLWIDEPIWPAHGRHFAHLVSDTSYAELHDFARSVGLHPRAFDGDHYDVPDARWAEVVEAGAALTTGVDLARRLNESGLRLRKRRGDRGLVRYLDLPFPNGSSDVDLVASSRPVPEEQVTAAMLFVRDAGGDFAVVHSIRRDQWGSPGGWREPGETPLENALRETQEETGLIISPAKVEVVGYERFTPRTDDNPIDPARPYLQVYRTELDTRRPPITDGDDGIHETRWVTTAEYAELCSHFFWWPLAMVAFPDLPEPRVLNLS</sequence>
<keyword evidence="3" id="KW-0460">Magnesium</keyword>
<organism evidence="5 6">
    <name type="scientific">Intrasporangium calvum</name>
    <dbReference type="NCBI Taxonomy" id="53358"/>
    <lineage>
        <taxon>Bacteria</taxon>
        <taxon>Bacillati</taxon>
        <taxon>Actinomycetota</taxon>
        <taxon>Actinomycetes</taxon>
        <taxon>Micrococcales</taxon>
        <taxon>Intrasporangiaceae</taxon>
        <taxon>Intrasporangium</taxon>
    </lineage>
</organism>
<accession>A0ABT5GL83</accession>
<evidence type="ECO:0000259" key="4">
    <source>
        <dbReference type="PROSITE" id="PS51462"/>
    </source>
</evidence>
<reference evidence="5 6" key="1">
    <citation type="submission" date="2022-11" db="EMBL/GenBank/DDBJ databases">
        <title>Anaerobic phenanthrene biodegradation by a DNRA strain PheN6.</title>
        <authorList>
            <person name="Zhang Z."/>
        </authorList>
    </citation>
    <scope>NUCLEOTIDE SEQUENCE [LARGE SCALE GENOMIC DNA]</scope>
    <source>
        <strain evidence="5 6">PheN6</strain>
    </source>
</reference>
<feature type="domain" description="Nudix hydrolase" evidence="4">
    <location>
        <begin position="116"/>
        <end position="252"/>
    </location>
</feature>
<dbReference type="PANTHER" id="PTHR43046:SF12">
    <property type="entry name" value="GDP-MANNOSE MANNOSYL HYDROLASE"/>
    <property type="match status" value="1"/>
</dbReference>
<dbReference type="PROSITE" id="PS51462">
    <property type="entry name" value="NUDIX"/>
    <property type="match status" value="1"/>
</dbReference>
<dbReference type="Pfam" id="PF00293">
    <property type="entry name" value="NUDIX"/>
    <property type="match status" value="1"/>
</dbReference>
<dbReference type="Pfam" id="PF13223">
    <property type="entry name" value="DUF4031"/>
    <property type="match status" value="1"/>
</dbReference>
<protein>
    <submittedName>
        <fullName evidence="5">DUF4031 domain-containing protein</fullName>
    </submittedName>
</protein>
<gene>
    <name evidence="5" type="ORF">OO014_17120</name>
</gene>
<evidence type="ECO:0000256" key="3">
    <source>
        <dbReference type="ARBA" id="ARBA00022842"/>
    </source>
</evidence>
<evidence type="ECO:0000256" key="1">
    <source>
        <dbReference type="ARBA" id="ARBA00001946"/>
    </source>
</evidence>